<dbReference type="AlphaFoldDB" id="A0A5N6KTT9"/>
<comment type="similarity">
    <text evidence="1">Belongs to the eukaryotic/archaeal PrmC-related family.</text>
</comment>
<evidence type="ECO:0000256" key="2">
    <source>
        <dbReference type="ARBA" id="ARBA00022603"/>
    </source>
</evidence>
<dbReference type="OrthoDB" id="406152at2759"/>
<organism evidence="6 7">
    <name type="scientific">Carpinus fangiana</name>
    <dbReference type="NCBI Taxonomy" id="176857"/>
    <lineage>
        <taxon>Eukaryota</taxon>
        <taxon>Viridiplantae</taxon>
        <taxon>Streptophyta</taxon>
        <taxon>Embryophyta</taxon>
        <taxon>Tracheophyta</taxon>
        <taxon>Spermatophyta</taxon>
        <taxon>Magnoliopsida</taxon>
        <taxon>eudicotyledons</taxon>
        <taxon>Gunneridae</taxon>
        <taxon>Pentapetalae</taxon>
        <taxon>rosids</taxon>
        <taxon>fabids</taxon>
        <taxon>Fagales</taxon>
        <taxon>Betulaceae</taxon>
        <taxon>Carpinus</taxon>
    </lineage>
</organism>
<dbReference type="PROSITE" id="PS00092">
    <property type="entry name" value="N6_MTASE"/>
    <property type="match status" value="1"/>
</dbReference>
<accession>A0A5N6KTT9</accession>
<dbReference type="GO" id="GO:0003676">
    <property type="term" value="F:nucleic acid binding"/>
    <property type="evidence" value="ECO:0007669"/>
    <property type="project" value="InterPro"/>
</dbReference>
<dbReference type="InterPro" id="IPR029063">
    <property type="entry name" value="SAM-dependent_MTases_sf"/>
</dbReference>
<evidence type="ECO:0008006" key="8">
    <source>
        <dbReference type="Google" id="ProtNLM"/>
    </source>
</evidence>
<gene>
    <name evidence="6" type="ORF">FH972_022746</name>
</gene>
<keyword evidence="2" id="KW-0489">Methyltransferase</keyword>
<evidence type="ECO:0000256" key="4">
    <source>
        <dbReference type="ARBA" id="ARBA00022691"/>
    </source>
</evidence>
<protein>
    <recommendedName>
        <fullName evidence="8">Methyltransferase small domain-containing protein</fullName>
    </recommendedName>
</protein>
<dbReference type="Gene3D" id="3.40.50.150">
    <property type="entry name" value="Vaccinia Virus protein VP39"/>
    <property type="match status" value="1"/>
</dbReference>
<reference evidence="6 7" key="1">
    <citation type="submission" date="2019-06" db="EMBL/GenBank/DDBJ databases">
        <title>A chromosomal-level reference genome of Carpinus fangiana (Coryloideae, Betulaceae).</title>
        <authorList>
            <person name="Yang X."/>
            <person name="Wang Z."/>
            <person name="Zhang L."/>
            <person name="Hao G."/>
            <person name="Liu J."/>
            <person name="Yang Y."/>
        </authorList>
    </citation>
    <scope>NUCLEOTIDE SEQUENCE [LARGE SCALE GENOMIC DNA]</scope>
    <source>
        <strain evidence="6">Cfa_2016G</strain>
        <tissue evidence="6">Leaf</tissue>
    </source>
</reference>
<dbReference type="InterPro" id="IPR002052">
    <property type="entry name" value="DNA_methylase_N6_adenine_CS"/>
</dbReference>
<comment type="caution">
    <text evidence="6">The sequence shown here is derived from an EMBL/GenBank/DDBJ whole genome shotgun (WGS) entry which is preliminary data.</text>
</comment>
<keyword evidence="4" id="KW-0949">S-adenosyl-L-methionine</keyword>
<feature type="region of interest" description="Disordered" evidence="5">
    <location>
        <begin position="86"/>
        <end position="105"/>
    </location>
</feature>
<evidence type="ECO:0000256" key="5">
    <source>
        <dbReference type="SAM" id="MobiDB-lite"/>
    </source>
</evidence>
<proteinExistence type="inferred from homology"/>
<dbReference type="EMBL" id="VIBQ01000012">
    <property type="protein sequence ID" value="KAB8343156.1"/>
    <property type="molecule type" value="Genomic_DNA"/>
</dbReference>
<sequence>MLLPCCSREKIDRHDSPSCNRGGTRRRISSATCVDNIWAVPGRKPESVSGVSGGGWNATGTACGGGVWETGGVWLLASRAARLEKEEAEEIGSRERDRLDREEENKGSVDRRRKALFTAYLTGYVKYADEVLEDSLLESGSAGMALLSFKSDLSQVIFNSLRCYESANTTSSFCRSETLGRNKGGFFFAIFSITDHETPEHDCHFYLMLPTPDTSHVSFDNVYEPSEDSFLLLDTLSSAPEVNLLKDRFSTQASFQNAPGSVNSACPLVVEVGPGSGVVLAFLAANASAIFGRPDVLTVGIDVNEFACKATARTITSNIVATEGASSFSFLDIVLGSLTSCMRPCSVDLLIFNPPYVPSEDVPLLPSAFNHSTQGERLSSFERDNHLLALATDGGADGMEITWQLLDELPQVLSVRGVAYVLLCAQNRPEKVKARIKDWNDVAGRGKWDVQTVGTSGKTGGWEKLQIIRITRIITSL</sequence>
<evidence type="ECO:0000313" key="6">
    <source>
        <dbReference type="EMBL" id="KAB8343156.1"/>
    </source>
</evidence>
<evidence type="ECO:0000256" key="1">
    <source>
        <dbReference type="ARBA" id="ARBA00006149"/>
    </source>
</evidence>
<dbReference type="GO" id="GO:0008276">
    <property type="term" value="F:protein methyltransferase activity"/>
    <property type="evidence" value="ECO:0007669"/>
    <property type="project" value="TreeGrafter"/>
</dbReference>
<dbReference type="SUPFAM" id="SSF53335">
    <property type="entry name" value="S-adenosyl-L-methionine-dependent methyltransferases"/>
    <property type="match status" value="1"/>
</dbReference>
<name>A0A5N6KTT9_9ROSI</name>
<evidence type="ECO:0000256" key="3">
    <source>
        <dbReference type="ARBA" id="ARBA00022679"/>
    </source>
</evidence>
<dbReference type="Proteomes" id="UP000327013">
    <property type="component" value="Unassembled WGS sequence"/>
</dbReference>
<keyword evidence="3" id="KW-0808">Transferase</keyword>
<dbReference type="PANTHER" id="PTHR45875:SF1">
    <property type="entry name" value="METHYLTRANSFERASE N6AMT1"/>
    <property type="match status" value="1"/>
</dbReference>
<keyword evidence="7" id="KW-1185">Reference proteome</keyword>
<dbReference type="InterPro" id="IPR052190">
    <property type="entry name" value="Euk-Arch_PrmC-MTase"/>
</dbReference>
<evidence type="ECO:0000313" key="7">
    <source>
        <dbReference type="Proteomes" id="UP000327013"/>
    </source>
</evidence>
<dbReference type="GO" id="GO:0035657">
    <property type="term" value="C:eRF1 methyltransferase complex"/>
    <property type="evidence" value="ECO:0007669"/>
    <property type="project" value="TreeGrafter"/>
</dbReference>
<dbReference type="PANTHER" id="PTHR45875">
    <property type="entry name" value="METHYLTRANSFERASE N6AMT1"/>
    <property type="match status" value="1"/>
</dbReference>
<dbReference type="GO" id="GO:0008757">
    <property type="term" value="F:S-adenosylmethionine-dependent methyltransferase activity"/>
    <property type="evidence" value="ECO:0007669"/>
    <property type="project" value="TreeGrafter"/>
</dbReference>
<dbReference type="GO" id="GO:0032259">
    <property type="term" value="P:methylation"/>
    <property type="evidence" value="ECO:0007669"/>
    <property type="project" value="UniProtKB-KW"/>
</dbReference>